<dbReference type="Pfam" id="PF01636">
    <property type="entry name" value="APH"/>
    <property type="match status" value="1"/>
</dbReference>
<feature type="domain" description="Aminoglycoside phosphotransferase" evidence="1">
    <location>
        <begin position="127"/>
        <end position="342"/>
    </location>
</feature>
<accession>A0ABX6IGF8</accession>
<evidence type="ECO:0000313" key="3">
    <source>
        <dbReference type="Proteomes" id="UP001059836"/>
    </source>
</evidence>
<dbReference type="InterPro" id="IPR041726">
    <property type="entry name" value="ACAD10_11_N"/>
</dbReference>
<dbReference type="InterPro" id="IPR051678">
    <property type="entry name" value="AGP_Transferase"/>
</dbReference>
<dbReference type="Gene3D" id="3.30.200.20">
    <property type="entry name" value="Phosphorylase Kinase, domain 1"/>
    <property type="match status" value="1"/>
</dbReference>
<dbReference type="CDD" id="cd05154">
    <property type="entry name" value="ACAD10_11_N-like"/>
    <property type="match status" value="1"/>
</dbReference>
<dbReference type="EMBL" id="CP045809">
    <property type="protein sequence ID" value="QHN34932.1"/>
    <property type="molecule type" value="Genomic_DNA"/>
</dbReference>
<organism evidence="2 3">
    <name type="scientific">Gordonia pseudamarae</name>
    <dbReference type="NCBI Taxonomy" id="2831662"/>
    <lineage>
        <taxon>Bacteria</taxon>
        <taxon>Bacillati</taxon>
        <taxon>Actinomycetota</taxon>
        <taxon>Actinomycetes</taxon>
        <taxon>Mycobacteriales</taxon>
        <taxon>Gordoniaceae</taxon>
        <taxon>Gordonia</taxon>
    </lineage>
</organism>
<dbReference type="Gene3D" id="3.90.1200.10">
    <property type="match status" value="1"/>
</dbReference>
<evidence type="ECO:0000313" key="2">
    <source>
        <dbReference type="EMBL" id="QHN34932.1"/>
    </source>
</evidence>
<dbReference type="InterPro" id="IPR011009">
    <property type="entry name" value="Kinase-like_dom_sf"/>
</dbReference>
<sequence length="429" mass="47832">MCDGYHQCDAPAQQRFCLAEKVHMPVSQTLRPALIDKDHPTADQIRDLSASLPTEPEIDRILTRKLKNRTRGGFTWPSLEEISGGLLSLLTTELGARFGGVTELRWLSGGASKVQVYFELDWTDADGAPSHTPMVLRMDPAESIQETSRRREFELLTAFSGIVPAPAAYWLDDTAEHLPYPAMVTGFVTGVTKPTTGAAGVSGLKASLTPELRNSLGQQFVEILSTIHNHDVDDPRLRSFERAGDAHDVIVHHINSWDRIWQEDSDVPSPLVRLAFAWLRANIPTPDRLSVVHGDFRTGNYLFTEDDATISAILDWEGGHIGDRHEDLAYTLNRMFGSEGDDGEFLVSGLMPESEFLDRYTQVSGLSVDPETLRFWKIFNCLKTVIIAVATAYRITTNKKTHQDVLVAWIIGTEGVLLDELRTHLEEVN</sequence>
<gene>
    <name evidence="2" type="ORF">GII31_08500</name>
</gene>
<keyword evidence="3" id="KW-1185">Reference proteome</keyword>
<dbReference type="SUPFAM" id="SSF56112">
    <property type="entry name" value="Protein kinase-like (PK-like)"/>
    <property type="match status" value="1"/>
</dbReference>
<dbReference type="PANTHER" id="PTHR21310">
    <property type="entry name" value="AMINOGLYCOSIDE PHOSPHOTRANSFERASE-RELATED-RELATED"/>
    <property type="match status" value="1"/>
</dbReference>
<protein>
    <submittedName>
        <fullName evidence="2">Phosphotransferase</fullName>
    </submittedName>
</protein>
<dbReference type="InterPro" id="IPR002575">
    <property type="entry name" value="Aminoglycoside_PTrfase"/>
</dbReference>
<dbReference type="Proteomes" id="UP001059836">
    <property type="component" value="Chromosome"/>
</dbReference>
<evidence type="ECO:0000259" key="1">
    <source>
        <dbReference type="Pfam" id="PF01636"/>
    </source>
</evidence>
<dbReference type="PANTHER" id="PTHR21310:SF57">
    <property type="entry name" value="BLR2944 PROTEIN"/>
    <property type="match status" value="1"/>
</dbReference>
<name>A0ABX6IGF8_9ACTN</name>
<proteinExistence type="predicted"/>
<reference evidence="2" key="1">
    <citation type="journal article" date="2021" name="Nat. Microbiol.">
        <title>Cocultivation of an ultrasmall environmental parasitic bacterium with lytic ability against bacteria associated with wastewater foams.</title>
        <authorList>
            <person name="Batinovic S."/>
            <person name="Rose J.J.A."/>
            <person name="Ratcliffe J."/>
            <person name="Seviour R.J."/>
            <person name="Petrovski S."/>
        </authorList>
    </citation>
    <scope>NUCLEOTIDE SEQUENCE</scope>
    <source>
        <strain evidence="2">CON9</strain>
    </source>
</reference>